<dbReference type="InterPro" id="IPR050951">
    <property type="entry name" value="Retrovirus_Pol_polyprotein"/>
</dbReference>
<protein>
    <recommendedName>
        <fullName evidence="7">Reverse transcriptase RNase H-like domain-containing protein</fullName>
    </recommendedName>
</protein>
<dbReference type="InterPro" id="IPR041373">
    <property type="entry name" value="RT_RNaseH"/>
</dbReference>
<keyword evidence="5" id="KW-0378">Hydrolase</keyword>
<keyword evidence="9" id="KW-1185">Reference proteome</keyword>
<dbReference type="PANTHER" id="PTHR37984:SF5">
    <property type="entry name" value="PROTEIN NYNRIN-LIKE"/>
    <property type="match status" value="1"/>
</dbReference>
<evidence type="ECO:0000313" key="9">
    <source>
        <dbReference type="Proteomes" id="UP001234989"/>
    </source>
</evidence>
<proteinExistence type="predicted"/>
<keyword evidence="1" id="KW-0808">Transferase</keyword>
<dbReference type="SUPFAM" id="SSF56672">
    <property type="entry name" value="DNA/RNA polymerases"/>
    <property type="match status" value="2"/>
</dbReference>
<evidence type="ECO:0000256" key="3">
    <source>
        <dbReference type="ARBA" id="ARBA00022722"/>
    </source>
</evidence>
<dbReference type="GO" id="GO:0003964">
    <property type="term" value="F:RNA-directed DNA polymerase activity"/>
    <property type="evidence" value="ECO:0007669"/>
    <property type="project" value="UniProtKB-KW"/>
</dbReference>
<evidence type="ECO:0000313" key="8">
    <source>
        <dbReference type="EMBL" id="WMV09491.1"/>
    </source>
</evidence>
<evidence type="ECO:0000256" key="1">
    <source>
        <dbReference type="ARBA" id="ARBA00022679"/>
    </source>
</evidence>
<organism evidence="8 9">
    <name type="scientific">Solanum verrucosum</name>
    <dbReference type="NCBI Taxonomy" id="315347"/>
    <lineage>
        <taxon>Eukaryota</taxon>
        <taxon>Viridiplantae</taxon>
        <taxon>Streptophyta</taxon>
        <taxon>Embryophyta</taxon>
        <taxon>Tracheophyta</taxon>
        <taxon>Spermatophyta</taxon>
        <taxon>Magnoliopsida</taxon>
        <taxon>eudicotyledons</taxon>
        <taxon>Gunneridae</taxon>
        <taxon>Pentapetalae</taxon>
        <taxon>asterids</taxon>
        <taxon>lamiids</taxon>
        <taxon>Solanales</taxon>
        <taxon>Solanaceae</taxon>
        <taxon>Solanoideae</taxon>
        <taxon>Solaneae</taxon>
        <taxon>Solanum</taxon>
    </lineage>
</organism>
<name>A0AAF0PVP9_SOLVR</name>
<dbReference type="Pfam" id="PF08284">
    <property type="entry name" value="RVP_2"/>
    <property type="match status" value="1"/>
</dbReference>
<dbReference type="InterPro" id="IPR043128">
    <property type="entry name" value="Rev_trsase/Diguanyl_cyclase"/>
</dbReference>
<dbReference type="Gene3D" id="3.30.70.270">
    <property type="match status" value="1"/>
</dbReference>
<reference evidence="8" key="1">
    <citation type="submission" date="2023-08" db="EMBL/GenBank/DDBJ databases">
        <title>A de novo genome assembly of Solanum verrucosum Schlechtendal, a Mexican diploid species geographically isolated from the other diploid A-genome species in potato relatives.</title>
        <authorList>
            <person name="Hosaka K."/>
        </authorList>
    </citation>
    <scope>NUCLEOTIDE SEQUENCE</scope>
    <source>
        <tissue evidence="8">Young leaves</tissue>
    </source>
</reference>
<dbReference type="Proteomes" id="UP001234989">
    <property type="component" value="Chromosome 1"/>
</dbReference>
<evidence type="ECO:0000256" key="4">
    <source>
        <dbReference type="ARBA" id="ARBA00022759"/>
    </source>
</evidence>
<gene>
    <name evidence="8" type="ORF">MTR67_002876</name>
</gene>
<dbReference type="CDD" id="cd09274">
    <property type="entry name" value="RNase_HI_RT_Ty3"/>
    <property type="match status" value="1"/>
</dbReference>
<keyword evidence="2" id="KW-0548">Nucleotidyltransferase</keyword>
<dbReference type="EMBL" id="CP133612">
    <property type="protein sequence ID" value="WMV09491.1"/>
    <property type="molecule type" value="Genomic_DNA"/>
</dbReference>
<keyword evidence="6" id="KW-0695">RNA-directed DNA polymerase</keyword>
<feature type="domain" description="Reverse transcriptase RNase H-like" evidence="7">
    <location>
        <begin position="265"/>
        <end position="347"/>
    </location>
</feature>
<dbReference type="GO" id="GO:0004519">
    <property type="term" value="F:endonuclease activity"/>
    <property type="evidence" value="ECO:0007669"/>
    <property type="project" value="UniProtKB-KW"/>
</dbReference>
<keyword evidence="3" id="KW-0540">Nuclease</keyword>
<evidence type="ECO:0000256" key="2">
    <source>
        <dbReference type="ARBA" id="ARBA00022695"/>
    </source>
</evidence>
<evidence type="ECO:0000256" key="6">
    <source>
        <dbReference type="ARBA" id="ARBA00022918"/>
    </source>
</evidence>
<evidence type="ECO:0000259" key="7">
    <source>
        <dbReference type="Pfam" id="PF17917"/>
    </source>
</evidence>
<dbReference type="AlphaFoldDB" id="A0AAF0PVP9"/>
<dbReference type="GO" id="GO:0016787">
    <property type="term" value="F:hydrolase activity"/>
    <property type="evidence" value="ECO:0007669"/>
    <property type="project" value="UniProtKB-KW"/>
</dbReference>
<dbReference type="Pfam" id="PF17917">
    <property type="entry name" value="RT_RNaseH"/>
    <property type="match status" value="1"/>
</dbReference>
<dbReference type="InterPro" id="IPR043502">
    <property type="entry name" value="DNA/RNA_pol_sf"/>
</dbReference>
<sequence length="467" mass="52779">MPASTDRGTAQTGREVAHQDDRAQCYAFRGKSEAECSNAVITCTILVCDRMSIVLFDLGSIYSYVFVQFAFGFDMICYVLNAPIHVSTPVGESVIVTHVYRACPILFIGFQTWADLARKLVGKGCLEYSAHIWDVEVESPFIESIPVVSEFREVFPTNLPGMPPDRDINFCIDLEPGTRTISIPPYCMAPVELRELKAQIQELFDKVAFLGDVVSREGVMVDPQKIEAVNNWVWPSSVTEVRSFMELGSCYRRFVKNFASNTHLTRLTKKEYKNVIAYVSRLLKVQTNYPTHNLDLAAVVFALKIWWHYLYGVNCEVFTDHRSLQHVFTQKDLNLRQQRWIELLKDYDVTIQYHPGKANVVADALSRKAVSMGSLACLSVSKRHVGKEIQTLESKFMQVGISEKGGVLASIEVRATFIDEIKDKQFEDDSLNELRKKTGSGKAQQTSLDAGVYSALKKGFLFLEWVT</sequence>
<dbReference type="PANTHER" id="PTHR37984">
    <property type="entry name" value="PROTEIN CBG26694"/>
    <property type="match status" value="1"/>
</dbReference>
<keyword evidence="4" id="KW-0255">Endonuclease</keyword>
<accession>A0AAF0PVP9</accession>
<evidence type="ECO:0000256" key="5">
    <source>
        <dbReference type="ARBA" id="ARBA00022801"/>
    </source>
</evidence>